<keyword evidence="1" id="KW-1133">Transmembrane helix</keyword>
<comment type="caution">
    <text evidence="2">The sequence shown here is derived from an EMBL/GenBank/DDBJ whole genome shotgun (WGS) entry which is preliminary data.</text>
</comment>
<name>A0ABP9FTZ5_9SPHI</name>
<proteinExistence type="predicted"/>
<reference evidence="3" key="1">
    <citation type="journal article" date="2019" name="Int. J. Syst. Evol. Microbiol.">
        <title>The Global Catalogue of Microorganisms (GCM) 10K type strain sequencing project: providing services to taxonomists for standard genome sequencing and annotation.</title>
        <authorList>
            <consortium name="The Broad Institute Genomics Platform"/>
            <consortium name="The Broad Institute Genome Sequencing Center for Infectious Disease"/>
            <person name="Wu L."/>
            <person name="Ma J."/>
        </authorList>
    </citation>
    <scope>NUCLEOTIDE SEQUENCE [LARGE SCALE GENOMIC DNA]</scope>
    <source>
        <strain evidence="3">JCM 18283</strain>
    </source>
</reference>
<dbReference type="Proteomes" id="UP001501436">
    <property type="component" value="Unassembled WGS sequence"/>
</dbReference>
<gene>
    <name evidence="2" type="ORF">GCM10023313_19730</name>
</gene>
<evidence type="ECO:0000313" key="2">
    <source>
        <dbReference type="EMBL" id="GAA4916240.1"/>
    </source>
</evidence>
<keyword evidence="3" id="KW-1185">Reference proteome</keyword>
<protein>
    <submittedName>
        <fullName evidence="2">Uncharacterized protein</fullName>
    </submittedName>
</protein>
<feature type="transmembrane region" description="Helical" evidence="1">
    <location>
        <begin position="12"/>
        <end position="30"/>
    </location>
</feature>
<evidence type="ECO:0000256" key="1">
    <source>
        <dbReference type="SAM" id="Phobius"/>
    </source>
</evidence>
<keyword evidence="1" id="KW-0472">Membrane</keyword>
<keyword evidence="1" id="KW-0812">Transmembrane</keyword>
<accession>A0ABP9FTZ5</accession>
<sequence>MSRKPKSVKFYHPGIISLLILPMICAIYIYHNAFSVKYYLTSVNWSYDVEEDDVISTRYIQPLIIPNRKFNAITLDGTTV</sequence>
<organism evidence="2 3">
    <name type="scientific">Mucilaginibacter defluvii</name>
    <dbReference type="NCBI Taxonomy" id="1196019"/>
    <lineage>
        <taxon>Bacteria</taxon>
        <taxon>Pseudomonadati</taxon>
        <taxon>Bacteroidota</taxon>
        <taxon>Sphingobacteriia</taxon>
        <taxon>Sphingobacteriales</taxon>
        <taxon>Sphingobacteriaceae</taxon>
        <taxon>Mucilaginibacter</taxon>
    </lineage>
</organism>
<evidence type="ECO:0000313" key="3">
    <source>
        <dbReference type="Proteomes" id="UP001501436"/>
    </source>
</evidence>
<dbReference type="EMBL" id="BAABJI010000002">
    <property type="protein sequence ID" value="GAA4916240.1"/>
    <property type="molecule type" value="Genomic_DNA"/>
</dbReference>